<protein>
    <recommendedName>
        <fullName evidence="7">AAA domain-containing protein</fullName>
    </recommendedName>
</protein>
<dbReference type="PANTHER" id="PTHR32309:SF31">
    <property type="entry name" value="CAPSULAR EXOPOLYSACCHARIDE FAMILY"/>
    <property type="match status" value="1"/>
</dbReference>
<keyword evidence="2" id="KW-0067">ATP-binding</keyword>
<keyword evidence="1" id="KW-0547">Nucleotide-binding</keyword>
<feature type="coiled-coil region" evidence="3">
    <location>
        <begin position="260"/>
        <end position="287"/>
    </location>
</feature>
<dbReference type="InterPro" id="IPR050445">
    <property type="entry name" value="Bact_polysacc_biosynth/exp"/>
</dbReference>
<proteinExistence type="predicted"/>
<dbReference type="SUPFAM" id="SSF52540">
    <property type="entry name" value="P-loop containing nucleoside triphosphate hydrolases"/>
    <property type="match status" value="1"/>
</dbReference>
<keyword evidence="5" id="KW-1133">Transmembrane helix</keyword>
<evidence type="ECO:0000256" key="4">
    <source>
        <dbReference type="SAM" id="MobiDB-lite"/>
    </source>
</evidence>
<evidence type="ECO:0000313" key="6">
    <source>
        <dbReference type="EMBL" id="KKO11285.1"/>
    </source>
</evidence>
<dbReference type="InterPro" id="IPR027417">
    <property type="entry name" value="P-loop_NTPase"/>
</dbReference>
<feature type="region of interest" description="Disordered" evidence="4">
    <location>
        <begin position="1"/>
        <end position="36"/>
    </location>
</feature>
<feature type="compositionally biased region" description="Pro residues" evidence="4">
    <location>
        <begin position="7"/>
        <end position="20"/>
    </location>
</feature>
<dbReference type="NCBIfam" id="TIGR01007">
    <property type="entry name" value="eps_fam"/>
    <property type="match status" value="1"/>
</dbReference>
<evidence type="ECO:0000256" key="3">
    <source>
        <dbReference type="SAM" id="Coils"/>
    </source>
</evidence>
<keyword evidence="3" id="KW-0175">Coiled coil</keyword>
<dbReference type="AlphaFoldDB" id="A0A0F9W4N7"/>
<evidence type="ECO:0000256" key="2">
    <source>
        <dbReference type="ARBA" id="ARBA00022840"/>
    </source>
</evidence>
<name>A0A0F9W4N7_9ZZZZ</name>
<sequence>MTAQPPYGQPMPPAEGPPGAPAFALPLTPPGGEEGRKFSPRDIIQILRKRMWMIAIFVVFFTCIAIVGTFLWAKWAPMFRATAVLAVRTPMRGNQAFVAADTGISTDMPELLATHAELIVQEDTLNEAAQNEELRKTSWSKRGPKADLVERLKRSLTVSPRAKTRLIYVSMMIGDKNEVAIVANAVAEAYVRISKDSHDQRLLAHIDRLSKQIKEWREALGDIRLDIENQRRGAAVADLGERSSTKTHELDQLKMQFIRYQMQYTQVKTLRDKLAQAQDEGKLLELSELREVLNADPGYRALLTQQSQAVSQLDFYRRSWGPRHSAVHQAEAQLKNVSDQVAEEQRIVVQAYLASREAELGALETHISELNESIHLVETDVRELHLVQARLRQLKSEEADTQNLIATLTRNLAAARFRRDLEAPVDLVAYARVPRERSQPKYAFMVPGGVMLGLLVGLGLTVLLEVIDTSIKKPSDIPRRMDLPLLGMVPHIDDLAEDIPDPRLAMQTFPDSPVGEAFRHIRTRIIFSGPLERQRTLMITSPLPEDGRTTVTANLGIVMSHSGSKVLLVDANFRQPMLHQLFEGASDAGLSNALVAQANWRDLIFEAGENLHILPAGPLPPNPSELLASVQMRDLIEEAVTQYDRILFDSGPCLVVTDPAVLAGQVDGVIMVFRAGVNTHGVAQKARDDMIEANAHILGAILNGVRAMAGGYLRKNYEAFYEYRERQSLPS</sequence>
<reference evidence="6" key="1">
    <citation type="journal article" date="2015" name="Nature">
        <title>Complex archaea that bridge the gap between prokaryotes and eukaryotes.</title>
        <authorList>
            <person name="Spang A."/>
            <person name="Saw J.H."/>
            <person name="Jorgensen S.L."/>
            <person name="Zaremba-Niedzwiedzka K."/>
            <person name="Martijn J."/>
            <person name="Lind A.E."/>
            <person name="van Eijk R."/>
            <person name="Schleper C."/>
            <person name="Guy L."/>
            <person name="Ettema T.J."/>
        </authorList>
    </citation>
    <scope>NUCLEOTIDE SEQUENCE</scope>
</reference>
<feature type="transmembrane region" description="Helical" evidence="5">
    <location>
        <begin position="51"/>
        <end position="73"/>
    </location>
</feature>
<dbReference type="CDD" id="cd05387">
    <property type="entry name" value="BY-kinase"/>
    <property type="match status" value="1"/>
</dbReference>
<feature type="transmembrane region" description="Helical" evidence="5">
    <location>
        <begin position="442"/>
        <end position="464"/>
    </location>
</feature>
<dbReference type="GO" id="GO:0005524">
    <property type="term" value="F:ATP binding"/>
    <property type="evidence" value="ECO:0007669"/>
    <property type="project" value="UniProtKB-KW"/>
</dbReference>
<comment type="caution">
    <text evidence="6">The sequence shown here is derived from an EMBL/GenBank/DDBJ whole genome shotgun (WGS) entry which is preliminary data.</text>
</comment>
<evidence type="ECO:0000256" key="1">
    <source>
        <dbReference type="ARBA" id="ARBA00022741"/>
    </source>
</evidence>
<dbReference type="EMBL" id="LAZR01000003">
    <property type="protein sequence ID" value="KKO11285.1"/>
    <property type="molecule type" value="Genomic_DNA"/>
</dbReference>
<organism evidence="6">
    <name type="scientific">marine sediment metagenome</name>
    <dbReference type="NCBI Taxonomy" id="412755"/>
    <lineage>
        <taxon>unclassified sequences</taxon>
        <taxon>metagenomes</taxon>
        <taxon>ecological metagenomes</taxon>
    </lineage>
</organism>
<evidence type="ECO:0008006" key="7">
    <source>
        <dbReference type="Google" id="ProtNLM"/>
    </source>
</evidence>
<dbReference type="Pfam" id="PF06564">
    <property type="entry name" value="CBP_BcsQ"/>
    <property type="match status" value="1"/>
</dbReference>
<keyword evidence="5" id="KW-0472">Membrane</keyword>
<gene>
    <name evidence="6" type="ORF">LCGC14_0017640</name>
</gene>
<dbReference type="InterPro" id="IPR017746">
    <property type="entry name" value="Cellulose_synthase_operon_BcsQ"/>
</dbReference>
<keyword evidence="5" id="KW-0812">Transmembrane</keyword>
<evidence type="ECO:0000256" key="5">
    <source>
        <dbReference type="SAM" id="Phobius"/>
    </source>
</evidence>
<accession>A0A0F9W4N7</accession>
<dbReference type="InterPro" id="IPR005702">
    <property type="entry name" value="Wzc-like_C"/>
</dbReference>
<dbReference type="PANTHER" id="PTHR32309">
    <property type="entry name" value="TYROSINE-PROTEIN KINASE"/>
    <property type="match status" value="1"/>
</dbReference>
<dbReference type="Gene3D" id="3.40.50.300">
    <property type="entry name" value="P-loop containing nucleotide triphosphate hydrolases"/>
    <property type="match status" value="1"/>
</dbReference>